<dbReference type="RefSeq" id="WP_425308334.1">
    <property type="nucleotide sequence ID" value="NZ_CP154795.1"/>
</dbReference>
<dbReference type="Proteomes" id="UP001442841">
    <property type="component" value="Chromosome"/>
</dbReference>
<dbReference type="EMBL" id="CP154795">
    <property type="protein sequence ID" value="XAN06894.1"/>
    <property type="molecule type" value="Genomic_DNA"/>
</dbReference>
<gene>
    <name evidence="1" type="ORF">AADG42_06110</name>
</gene>
<keyword evidence="2" id="KW-1185">Reference proteome</keyword>
<dbReference type="InterPro" id="IPR032716">
    <property type="entry name" value="ACC_epsilon"/>
</dbReference>
<name>A0ABZ3FP51_9ACTN</name>
<protein>
    <submittedName>
        <fullName evidence="1">Acyl-CoA carboxylase subunit epsilon</fullName>
    </submittedName>
</protein>
<evidence type="ECO:0000313" key="2">
    <source>
        <dbReference type="Proteomes" id="UP001442841"/>
    </source>
</evidence>
<proteinExistence type="predicted"/>
<evidence type="ECO:0000313" key="1">
    <source>
        <dbReference type="EMBL" id="XAN06894.1"/>
    </source>
</evidence>
<reference evidence="1 2" key="1">
    <citation type="submission" date="2024-04" db="EMBL/GenBank/DDBJ databases">
        <title>Isolation of an actinomycete strain from pig manure.</title>
        <authorList>
            <person name="Gong T."/>
            <person name="Yu Z."/>
            <person name="An M."/>
            <person name="Wei C."/>
            <person name="Yang W."/>
            <person name="Liu L."/>
        </authorList>
    </citation>
    <scope>NUCLEOTIDE SEQUENCE [LARGE SCALE GENOMIC DNA]</scope>
    <source>
        <strain evidence="1 2">ZF39</strain>
    </source>
</reference>
<dbReference type="Pfam" id="PF13822">
    <property type="entry name" value="ACC_epsilon"/>
    <property type="match status" value="1"/>
</dbReference>
<accession>A0ABZ3FP51</accession>
<organism evidence="1 2">
    <name type="scientific">Ammonicoccus fulvus</name>
    <dbReference type="NCBI Taxonomy" id="3138240"/>
    <lineage>
        <taxon>Bacteria</taxon>
        <taxon>Bacillati</taxon>
        <taxon>Actinomycetota</taxon>
        <taxon>Actinomycetes</taxon>
        <taxon>Propionibacteriales</taxon>
        <taxon>Propionibacteriaceae</taxon>
        <taxon>Ammonicoccus</taxon>
    </lineage>
</organism>
<sequence>MSNDQPVITVVSGSPTPEEMAAIITVLAAGSQSATEPPPRERKPTMGGWKSYVRTLRRSFHPGPGAWRHGDR</sequence>